<feature type="domain" description="V-type proton ATPase subunit S1/VOA1 transmembrane" evidence="9">
    <location>
        <begin position="471"/>
        <end position="509"/>
    </location>
</feature>
<evidence type="ECO:0000259" key="9">
    <source>
        <dbReference type="Pfam" id="PF20520"/>
    </source>
</evidence>
<keyword evidence="4 7" id="KW-1133">Transmembrane helix</keyword>
<dbReference type="InterPro" id="IPR046756">
    <property type="entry name" value="VAS1/VOA1_TM"/>
</dbReference>
<dbReference type="FunFam" id="2.40.160.110:FF:000003">
    <property type="entry name" value="ATPase H+ transporting accessory protein 1"/>
    <property type="match status" value="1"/>
</dbReference>
<evidence type="ECO:0000256" key="7">
    <source>
        <dbReference type="SAM" id="Phobius"/>
    </source>
</evidence>
<dbReference type="EMBL" id="OW240920">
    <property type="protein sequence ID" value="CAH2317149.1"/>
    <property type="molecule type" value="Genomic_DNA"/>
</dbReference>
<dbReference type="GO" id="GO:0030641">
    <property type="term" value="P:regulation of cellular pH"/>
    <property type="evidence" value="ECO:0007669"/>
    <property type="project" value="TreeGrafter"/>
</dbReference>
<feature type="transmembrane region" description="Helical" evidence="7">
    <location>
        <begin position="477"/>
        <end position="498"/>
    </location>
</feature>
<accession>A0AAD1T2S6</accession>
<proteinExistence type="inferred from homology"/>
<sequence length="521" mass="56556">MRNGGAGERGCNGGLNTQQGAGERGSGGLNTQQGAGEREATGGRREGGAMGSNYPTGAGERGCNGGLNTQRGQEREATGGQERGAMGILIPNRGQKGERQWGSLWMSQPSAHRGHVTTDIELGQYLDPVLVTGPRNVLLFLQEKLSIEDFTAFGGVYGNKQDSAFPNLESIMESSPSSLVLPAVDWYAANILSTYLKEKIGVSPLHVDQSTLLELKLNESIPSLLVVRLPYANSAGIMTTKDVLDEVIGQVLSTLKSEGVPYTAILTALRPSRVIQESAFAVGNLGRQLLETAQQNNSYPPVFFNGSDNTPCILFWATNISVVVNGSRLDLTNRTFITKDVDVTESHCNTSSAKLVLNYNNAVGSNPLTLSFQFSSRFYSVSGRWWFTLNQVQIDYNSQNATFLAPQVTAPSNYSFHCQYVNDNALYGGLLVSNTSKASSSSNWNLEMVDFQIQAFNVTGMKFSYASDCASFFSPGIWMGLITTLLFVFILTFGLHMVMNLKTMDRFDDPKGPTISVPQTE</sequence>
<dbReference type="InterPro" id="IPR046755">
    <property type="entry name" value="VAS1_LD"/>
</dbReference>
<feature type="compositionally biased region" description="Basic and acidic residues" evidence="6">
    <location>
        <begin position="36"/>
        <end position="47"/>
    </location>
</feature>
<dbReference type="GO" id="GO:0012505">
    <property type="term" value="C:endomembrane system"/>
    <property type="evidence" value="ECO:0007669"/>
    <property type="project" value="UniProtKB-ARBA"/>
</dbReference>
<evidence type="ECO:0000313" key="11">
    <source>
        <dbReference type="Proteomes" id="UP001295444"/>
    </source>
</evidence>
<organism evidence="10 11">
    <name type="scientific">Pelobates cultripes</name>
    <name type="common">Western spadefoot toad</name>
    <dbReference type="NCBI Taxonomy" id="61616"/>
    <lineage>
        <taxon>Eukaryota</taxon>
        <taxon>Metazoa</taxon>
        <taxon>Chordata</taxon>
        <taxon>Craniata</taxon>
        <taxon>Vertebrata</taxon>
        <taxon>Euteleostomi</taxon>
        <taxon>Amphibia</taxon>
        <taxon>Batrachia</taxon>
        <taxon>Anura</taxon>
        <taxon>Pelobatoidea</taxon>
        <taxon>Pelobatidae</taxon>
        <taxon>Pelobates</taxon>
    </lineage>
</organism>
<keyword evidence="5 7" id="KW-0472">Membrane</keyword>
<dbReference type="GO" id="GO:0098588">
    <property type="term" value="C:bounding membrane of organelle"/>
    <property type="evidence" value="ECO:0007669"/>
    <property type="project" value="UniProtKB-ARBA"/>
</dbReference>
<name>A0AAD1T2S6_PELCU</name>
<dbReference type="GO" id="GO:0033176">
    <property type="term" value="C:proton-transporting V-type ATPase complex"/>
    <property type="evidence" value="ECO:0007669"/>
    <property type="project" value="TreeGrafter"/>
</dbReference>
<gene>
    <name evidence="10" type="ORF">PECUL_23A025702</name>
</gene>
<dbReference type="Proteomes" id="UP001295444">
    <property type="component" value="Chromosome 09"/>
</dbReference>
<feature type="region of interest" description="Disordered" evidence="6">
    <location>
        <begin position="1"/>
        <end position="93"/>
    </location>
</feature>
<evidence type="ECO:0000256" key="2">
    <source>
        <dbReference type="ARBA" id="ARBA00009037"/>
    </source>
</evidence>
<dbReference type="InterPro" id="IPR008388">
    <property type="entry name" value="Ac45_acc_su"/>
</dbReference>
<evidence type="ECO:0000256" key="6">
    <source>
        <dbReference type="SAM" id="MobiDB-lite"/>
    </source>
</evidence>
<reference evidence="10" key="1">
    <citation type="submission" date="2022-03" db="EMBL/GenBank/DDBJ databases">
        <authorList>
            <person name="Alioto T."/>
            <person name="Alioto T."/>
            <person name="Gomez Garrido J."/>
        </authorList>
    </citation>
    <scope>NUCLEOTIDE SEQUENCE</scope>
</reference>
<dbReference type="PANTHER" id="PTHR12471:SF2">
    <property type="entry name" value="V-TYPE PROTON ATPASE SUBUNIT S1"/>
    <property type="match status" value="1"/>
</dbReference>
<keyword evidence="11" id="KW-1185">Reference proteome</keyword>
<evidence type="ECO:0000313" key="10">
    <source>
        <dbReference type="EMBL" id="CAH2317149.1"/>
    </source>
</evidence>
<dbReference type="AlphaFoldDB" id="A0AAD1T2S6"/>
<evidence type="ECO:0000256" key="1">
    <source>
        <dbReference type="ARBA" id="ARBA00004167"/>
    </source>
</evidence>
<keyword evidence="3 7" id="KW-0812">Transmembrane</keyword>
<dbReference type="Gene3D" id="2.40.160.110">
    <property type="match status" value="1"/>
</dbReference>
<comment type="similarity">
    <text evidence="2">Belongs to the vacuolar ATPase subunit S1 family.</text>
</comment>
<feature type="domain" description="V-type proton ATPase subunit S1 luminal" evidence="8">
    <location>
        <begin position="311"/>
        <end position="456"/>
    </location>
</feature>
<feature type="compositionally biased region" description="Gly residues" evidence="6">
    <location>
        <begin position="1"/>
        <end position="13"/>
    </location>
</feature>
<dbReference type="Pfam" id="PF05827">
    <property type="entry name" value="VAS1_LD"/>
    <property type="match status" value="1"/>
</dbReference>
<comment type="subcellular location">
    <subcellularLocation>
        <location evidence="1">Membrane</location>
        <topology evidence="1">Single-pass membrane protein</topology>
    </subcellularLocation>
</comment>
<dbReference type="GO" id="GO:0001671">
    <property type="term" value="F:ATPase activator activity"/>
    <property type="evidence" value="ECO:0007669"/>
    <property type="project" value="TreeGrafter"/>
</dbReference>
<evidence type="ECO:0000256" key="3">
    <source>
        <dbReference type="ARBA" id="ARBA00022692"/>
    </source>
</evidence>
<dbReference type="Pfam" id="PF20520">
    <property type="entry name" value="Ac45-VOA1_TM"/>
    <property type="match status" value="1"/>
</dbReference>
<dbReference type="PANTHER" id="PTHR12471">
    <property type="entry name" value="VACUOLAR ATP SYNTHASE SUBUNIT S1"/>
    <property type="match status" value="1"/>
</dbReference>
<evidence type="ECO:0000256" key="4">
    <source>
        <dbReference type="ARBA" id="ARBA00022989"/>
    </source>
</evidence>
<protein>
    <submittedName>
        <fullName evidence="10">V-type proton ATPase subunit S1</fullName>
    </submittedName>
</protein>
<evidence type="ECO:0000259" key="8">
    <source>
        <dbReference type="Pfam" id="PF05827"/>
    </source>
</evidence>
<dbReference type="GO" id="GO:0030659">
    <property type="term" value="C:cytoplasmic vesicle membrane"/>
    <property type="evidence" value="ECO:0007669"/>
    <property type="project" value="UniProtKB-ARBA"/>
</dbReference>
<evidence type="ECO:0000256" key="5">
    <source>
        <dbReference type="ARBA" id="ARBA00023136"/>
    </source>
</evidence>